<accession>A0ABP6QDZ3</accession>
<comment type="caution">
    <text evidence="1">The sequence shown here is derived from an EMBL/GenBank/DDBJ whole genome shotgun (WGS) entry which is preliminary data.</text>
</comment>
<name>A0ABP6QDZ3_9ACTN</name>
<dbReference type="EMBL" id="BAAAUV010000013">
    <property type="protein sequence ID" value="GAA3223075.1"/>
    <property type="molecule type" value="Genomic_DNA"/>
</dbReference>
<evidence type="ECO:0000313" key="1">
    <source>
        <dbReference type="EMBL" id="GAA3223075.1"/>
    </source>
</evidence>
<reference evidence="2" key="1">
    <citation type="journal article" date="2019" name="Int. J. Syst. Evol. Microbiol.">
        <title>The Global Catalogue of Microorganisms (GCM) 10K type strain sequencing project: providing services to taxonomists for standard genome sequencing and annotation.</title>
        <authorList>
            <consortium name="The Broad Institute Genomics Platform"/>
            <consortium name="The Broad Institute Genome Sequencing Center for Infectious Disease"/>
            <person name="Wu L."/>
            <person name="Ma J."/>
        </authorList>
    </citation>
    <scope>NUCLEOTIDE SEQUENCE [LARGE SCALE GENOMIC DNA]</scope>
    <source>
        <strain evidence="2">JCM 9377</strain>
    </source>
</reference>
<evidence type="ECO:0008006" key="3">
    <source>
        <dbReference type="Google" id="ProtNLM"/>
    </source>
</evidence>
<dbReference type="Proteomes" id="UP001501237">
    <property type="component" value="Unassembled WGS sequence"/>
</dbReference>
<organism evidence="1 2">
    <name type="scientific">Actinocorallia longicatena</name>
    <dbReference type="NCBI Taxonomy" id="111803"/>
    <lineage>
        <taxon>Bacteria</taxon>
        <taxon>Bacillati</taxon>
        <taxon>Actinomycetota</taxon>
        <taxon>Actinomycetes</taxon>
        <taxon>Streptosporangiales</taxon>
        <taxon>Thermomonosporaceae</taxon>
        <taxon>Actinocorallia</taxon>
    </lineage>
</organism>
<gene>
    <name evidence="1" type="ORF">GCM10010468_49310</name>
</gene>
<proteinExistence type="predicted"/>
<protein>
    <recommendedName>
        <fullName evidence="3">Polyketide cyclase / dehydrase and lipid transport</fullName>
    </recommendedName>
</protein>
<sequence length="163" mass="17955">MPEFNGPYGIARSVPAERLVDHPAVASWIITAPRYHPLWSQYVLSAVTLDERPGFPPPVLQRAGVTHEINVVTLNPEYGPYEADTIGEPGRNLRFLTPVNVAEQVTVTDEQAVQLAELAARAIVDGRLEPEASNGPGRIRAAWRAAIQETVDHFRDPHHGRAN</sequence>
<keyword evidence="2" id="KW-1185">Reference proteome</keyword>
<dbReference type="RefSeq" id="WP_344832470.1">
    <property type="nucleotide sequence ID" value="NZ_BAAAUV010000013.1"/>
</dbReference>
<evidence type="ECO:0000313" key="2">
    <source>
        <dbReference type="Proteomes" id="UP001501237"/>
    </source>
</evidence>